<dbReference type="SMART" id="SM00612">
    <property type="entry name" value="Kelch"/>
    <property type="match status" value="4"/>
</dbReference>
<dbReference type="CDD" id="cd00054">
    <property type="entry name" value="EGF_CA"/>
    <property type="match status" value="2"/>
</dbReference>
<evidence type="ECO:0000256" key="9">
    <source>
        <dbReference type="ARBA" id="ARBA00023136"/>
    </source>
</evidence>
<feature type="domain" description="EGF-like" evidence="20">
    <location>
        <begin position="2554"/>
        <end position="2592"/>
    </location>
</feature>
<dbReference type="SUPFAM" id="SSF117281">
    <property type="entry name" value="Kelch motif"/>
    <property type="match status" value="3"/>
</dbReference>
<dbReference type="EMBL" id="JAUNZN010000131">
    <property type="protein sequence ID" value="KAK4805275.1"/>
    <property type="molecule type" value="Genomic_DNA"/>
</dbReference>
<dbReference type="InterPro" id="IPR015915">
    <property type="entry name" value="Kelch-typ_b-propeller"/>
</dbReference>
<dbReference type="FunFam" id="2.10.25.10:FF:000331">
    <property type="entry name" value="Multiple epidermal growth factor-like domains 8"/>
    <property type="match status" value="1"/>
</dbReference>
<feature type="disulfide bond" evidence="13">
    <location>
        <begin position="25"/>
        <end position="52"/>
    </location>
</feature>
<dbReference type="Gene3D" id="2.10.25.10">
    <property type="entry name" value="Laminin"/>
    <property type="match status" value="8"/>
</dbReference>
<name>A0AAN7MFL7_MYCAM</name>
<dbReference type="GO" id="GO:0048731">
    <property type="term" value="P:system development"/>
    <property type="evidence" value="ECO:0007669"/>
    <property type="project" value="UniProtKB-ARBA"/>
</dbReference>
<keyword evidence="9 17" id="KW-0472">Membrane</keyword>
<evidence type="ECO:0000256" key="2">
    <source>
        <dbReference type="ARBA" id="ARBA00022441"/>
    </source>
</evidence>
<keyword evidence="6" id="KW-0677">Repeat</keyword>
<dbReference type="Pfam" id="PF24973">
    <property type="entry name" value="EGF_LMN_ATRN"/>
    <property type="match status" value="2"/>
</dbReference>
<accession>A0AAN7MFL7</accession>
<evidence type="ECO:0000259" key="21">
    <source>
        <dbReference type="PROSITE" id="PS50027"/>
    </source>
</evidence>
<dbReference type="GO" id="GO:0048513">
    <property type="term" value="P:animal organ development"/>
    <property type="evidence" value="ECO:0007669"/>
    <property type="project" value="UniProtKB-ARBA"/>
</dbReference>
<feature type="compositionally biased region" description="Pro residues" evidence="16">
    <location>
        <begin position="2954"/>
        <end position="2963"/>
    </location>
</feature>
<dbReference type="InterPro" id="IPR001881">
    <property type="entry name" value="EGF-like_Ca-bd_dom"/>
</dbReference>
<feature type="compositionally biased region" description="Gly residues" evidence="16">
    <location>
        <begin position="2135"/>
        <end position="2149"/>
    </location>
</feature>
<dbReference type="PROSITE" id="PS50026">
    <property type="entry name" value="EGF_3"/>
    <property type="match status" value="3"/>
</dbReference>
<organism evidence="22 23">
    <name type="scientific">Mycteria americana</name>
    <name type="common">Wood stork</name>
    <dbReference type="NCBI Taxonomy" id="33587"/>
    <lineage>
        <taxon>Eukaryota</taxon>
        <taxon>Metazoa</taxon>
        <taxon>Chordata</taxon>
        <taxon>Craniata</taxon>
        <taxon>Vertebrata</taxon>
        <taxon>Euteleostomi</taxon>
        <taxon>Archelosauria</taxon>
        <taxon>Archosauria</taxon>
        <taxon>Dinosauria</taxon>
        <taxon>Saurischia</taxon>
        <taxon>Theropoda</taxon>
        <taxon>Coelurosauria</taxon>
        <taxon>Aves</taxon>
        <taxon>Neognathae</taxon>
        <taxon>Neoaves</taxon>
        <taxon>Aequornithes</taxon>
        <taxon>Ciconiiformes</taxon>
        <taxon>Ciconiidae</taxon>
        <taxon>Mycteria</taxon>
    </lineage>
</organism>
<dbReference type="Pfam" id="PF12947">
    <property type="entry name" value="EGF_3"/>
    <property type="match status" value="1"/>
</dbReference>
<keyword evidence="5 18" id="KW-0732">Signal</keyword>
<dbReference type="CDD" id="cd00041">
    <property type="entry name" value="CUB"/>
    <property type="match status" value="1"/>
</dbReference>
<dbReference type="Pfam" id="PF01437">
    <property type="entry name" value="PSI"/>
    <property type="match status" value="1"/>
</dbReference>
<keyword evidence="8 17" id="KW-1133">Transmembrane helix</keyword>
<dbReference type="PROSITE" id="PS01180">
    <property type="entry name" value="CUB"/>
    <property type="match status" value="2"/>
</dbReference>
<sequence length="3337" mass="352163">MAAPPALLALALALSGVRGAGAGDCKGQRRVLRGPSGFVTDGPGNYSVNGNCEWLVEGEAGTGPQGAPGPPVLLPRHRVLLTFTFMDTECTYDYLFVYDGDSPRSPLLASLSGSTLPAPLEATSGKMLLHLFSDANYNLLGFNATYSVSLCPRGCSGRGDCDPQGQCQCQPGWGGPDCARPHCATYCQAHGGTCNQVTGRCECRPGFVGRACDLALGENRGGGRWYNVSEGDPGFPPRTAAAGAVLPRAGALYVFGGLDLNAALGDLVVYNFTTNRWSRLELTPAPAPRHSHVAVCWRDALVLSGGELAGGTLARDVWVLDPLRGGWRELQPQNGTRPPGLAGHAAALVDDWLYVFGGRTAEDVFSSQLFRFHLETWGWERVVPWGGKPPAAAGHSMVFHPPSRTLLVYGGHRPSTARPGCSGVPVAAGGPRGGAPHPIQPNVPVSHPVPLCLRPTALSPRPRDPRRCPHTPRLPPRFSMRVNTTDLFHVDLRHWTTLRARDGARGPRERAFHTATVIGDYMVVYGEWGPPGTPTAVAEWSRASPETPRDPPAVAMVVVAHGGNVHIHYHEEKCYEDEIFFYHLGCHQWVPSAELAHGLPHDQGSRGSPGQGRYAHVAGVLRGSVLLVAGGFSGAPRGDLLAYKVPAFVFQVPAQNYHLDYCSLYTERGTCAKDPQCAWCPGGCQSPAPHSNGGGSAPRRSVGGAGDPAEPRVPPQCPSTGCLGLARLLVDCESCLAFGGAGPGPPRAPGPFGWCVQNDTCMPVAGEWGSALGRGGGIGSEGTGGCRGDTAPPDPPPRRPPRAEPLPRGADLGHLRLVGPAPRLRHGAAALPHRQLPPRPPPRHLPAAPQRLPARQGGCPAPPRPPGLPRVGAGGPGGSPPPQVSIVRSTTITLSPSGDTDVSLVYRGFIYPLLGPSPAPGPDPGPSVWARIQRLYVVARLGRHPNSPELVTGRGGASGGSGPPPRGRRVDKGVWEGSRGGRGPPLAGRGLRVPPRVSGSPSQEEVGRWSVQQERETRPLQRPRPERLFRAPERGNKYAVQVEGHFNSSGSGQSSELTLVWDRTGVPGGSEISFFFLEPFRSPPGRCPSYPSCLACLADQGCGWCPPSASCHGRLHPPGGLCGGGGPRLVLAPANCVLCEDYRDCHACAADPFCEWQVHSSKKGDFVCSRRGRQAGAVRAPQHCPSLCSQRRSCSACLSGSSQCAWCQSTRSCFFFAAYLAKYPYGDCRGWYDSVHSAPQCLDCSRFNTCRECLQNLECGWCGDADNPTLGRCLEGDFSGLRGYPNCSVALGEPGGLPPGRAAAWSYGQCPDVDECRLGMAACHPFAACHNTPQAFECRCRRGYAGDGVTHCNRTCYEDCGHGYCSGAPNYTCVCHLGWTSPPANATSRGDATGDTAVGDTAGDMAGDAAGDAAALCSVDCGCHFHSSCETAGPGVCDRCQNWTHGERCQLCRPGSFGDATGPGGCRQCRCHGHGLPERGHCHGATGACFCAPPTEGPHCERCAPGYFGDPRDGGTCYRECGGRSLLANLSSPVALGSRLAGGGPADAGGLSYCVWVLSATGGLEPCPPGEPCPTVSLTLQPDLRTPCMTSYAYAFDGVPAFLDSGVLQGDPTLLGAFCGHGRPEPLTLEAHSGVLVLYYEANGSEPTGFNASVGVQSCRPPCPGGQECRGGRCACRGGHGGPGCRQRLCPGDCGAHAGHGACNATLGLCVCSEGFAGPDCSVPLGPGSIVWETLVDGHLASDTASRFLHRLGHSLVEGPEGTLWMFGGLSLSQGLLGNVYRYSIPERRWTQMLAGAEDGGPGPSPRYFHAAAPLPARRAMLVLGGLTAAGVASDAWVLNLTTLQWRQEQAPLLPAVAGHTLTPRRGTSLLLIGGYSPENGFNKKLLEYRVETESWEVGQQAGTPPTGLYGHSAVYHEDTDAVYVFGGHRFHVETVSASPELYSLYCPNLTWSLLAPSQGHKPLPHFFHAAAVVGDVMVVLGGRTETHDFSNHLLLYQLRCNAWVLPPHTEPAVVGEPMNRSVAHAVAVAGGRVYVSGGFNGVALGRLSALRLPADPCLSLPGPEACNRSGAACAWCHGSCLSADAAQRLDCAPGPAACSPTPRSPEDCRRLRTCSECLAQHPRALQRGAAGVPVSGGGGGRDGAGGPQGAPHRAPRSQAPPQCKWCTNCPEGACIGSGGSCTSENDCRINQREIFAAANCSEVSCEASDCPKCTASGKCMWTRQFKRTGTGPGVAIGLRLRGQRGWKWGAVGLRSEGVTGLRSEGAVGPGVGCSGAEIRRCSGAGSGVQWGQDQKVQWGWEWGAVGPRSEGAVGLGVGCSGAKIRRCSGAERGAQWGRDQKVRWGREWGAVGPGVGRSGAEIRSAGHPTSPPRPPGETRRILSVQPTYDWTCFSHSLLNVSPMPVESSPPLPCPTPCHNHSSCPLCLASKGADGGWQHCVWSVSLQQCMSPSYVPLRCAAGACGRLLRGAESCTPGCAGAPQCSRCLRQPRCGWCARRGHNGSGRCLEGGLHGPRHGMLWGRGGGLGGGLWGARGLPQACGAEAEWAFLGCPPENECLNGHHDCNETQDCHDLLHGYRCACKSGYTLDKANGPCKRARVSLHEGVAQVVLGDQPEKCAAFVLPWCRPRASEPRERAGSDSAHKVPRASSATGLCRPVCEQGCVNGTCVEPNRCRCHFGYVGHNCSVQCQCNGHSKCLGPAARDQCLQCFNNTKGGYGARVEGVGQAAAWAEPAPRQGPQCERCRPLFVGSARAGGSCRPCRSFCRHNAAVCISREEYERARRDPARFPLEPSMVRGVPVTSPTSWGGPRPSRGAAVPPAHPTAPQIPTWVSEGPSEEAAVCVNCQNNSVGERCDGCRPGFFLLDGACTKYGVLVQGGGHPRARASPRASLVRRPPPRCQCNGHADTCNELDGTGCPCQNNTETGSCQGNSPADKKDCYKQQHPGAVPRSRPAAPLPARPSPRPVFRSPRPTSRCRSPCTRGADAPCPPRVTPQCAKCRDSFHGHPVGGQQCYRLMAVEQEYCLDPTSQSNCFHQPQLQHLGPGRTVLFGVQPKFTNVDIRITLDVTFGGVDLFVSTAYDTFAVDVDPATGRHLVRLQTPHPAAAGAANATRLREERAGGLVTYLTVREAAAALVVRGVRDRLVLTYPHALHPLKSSRFYLLLLGVGGPRGGPSQGLLFFRQDQAHIDLFVFFSVFFSCFFLFLALCVLLWKAKQGLDARHEQRRHLQEMSKMASRPFAKVTVCFERGAPPGPPRRRPAGTPAPPPPGAGPVTLEPTEDGVAAVATLLLQLPGGPRGPHRAALASALVTLRQGLQEYGGGPPARKGGLAHELTSMAL</sequence>
<evidence type="ECO:0000256" key="5">
    <source>
        <dbReference type="ARBA" id="ARBA00022729"/>
    </source>
</evidence>
<comment type="subcellular location">
    <subcellularLocation>
        <location evidence="1">Membrane</location>
        <topology evidence="1">Single-pass type I membrane protein</topology>
    </subcellularLocation>
</comment>
<proteinExistence type="predicted"/>
<dbReference type="Pfam" id="PF00431">
    <property type="entry name" value="CUB"/>
    <property type="match status" value="1"/>
</dbReference>
<evidence type="ECO:0000256" key="17">
    <source>
        <dbReference type="SAM" id="Phobius"/>
    </source>
</evidence>
<dbReference type="InterPro" id="IPR000859">
    <property type="entry name" value="CUB_dom"/>
</dbReference>
<feature type="disulfide bond" evidence="15">
    <location>
        <begin position="1503"/>
        <end position="1517"/>
    </location>
</feature>
<feature type="region of interest" description="Disordered" evidence="16">
    <location>
        <begin position="2938"/>
        <end position="2973"/>
    </location>
</feature>
<keyword evidence="7" id="KW-0106">Calcium</keyword>
<dbReference type="GO" id="GO:0016020">
    <property type="term" value="C:membrane"/>
    <property type="evidence" value="ECO:0007669"/>
    <property type="project" value="UniProtKB-SubCell"/>
</dbReference>
<dbReference type="GO" id="GO:0005509">
    <property type="term" value="F:calcium ion binding"/>
    <property type="evidence" value="ECO:0007669"/>
    <property type="project" value="InterPro"/>
</dbReference>
<dbReference type="SMART" id="SM00042">
    <property type="entry name" value="CUB"/>
    <property type="match status" value="1"/>
</dbReference>
<dbReference type="InterPro" id="IPR018097">
    <property type="entry name" value="EGF_Ca-bd_CS"/>
</dbReference>
<dbReference type="InterPro" id="IPR035914">
    <property type="entry name" value="Sperma_CUB_dom_sf"/>
</dbReference>
<feature type="domain" description="EGF-like" evidence="20">
    <location>
        <begin position="1312"/>
        <end position="1353"/>
    </location>
</feature>
<feature type="region of interest" description="Disordered" evidence="16">
    <location>
        <begin position="690"/>
        <end position="713"/>
    </location>
</feature>
<dbReference type="PROSITE" id="PS00022">
    <property type="entry name" value="EGF_1"/>
    <property type="match status" value="3"/>
</dbReference>
<feature type="compositionally biased region" description="Pro residues" evidence="16">
    <location>
        <begin position="835"/>
        <end position="844"/>
    </location>
</feature>
<dbReference type="PANTHER" id="PTHR46093:SF16">
    <property type="entry name" value="MULTIPLE EGF-LIKE-DOMAINS 8"/>
    <property type="match status" value="1"/>
</dbReference>
<reference evidence="22 23" key="1">
    <citation type="journal article" date="2023" name="J. Hered.">
        <title>Chromosome-level genome of the wood stork (Mycteria americana) provides insight into avian chromosome evolution.</title>
        <authorList>
            <person name="Flamio R. Jr."/>
            <person name="Ramstad K.M."/>
        </authorList>
    </citation>
    <scope>NUCLEOTIDE SEQUENCE [LARGE SCALE GENOMIC DNA]</scope>
    <source>
        <strain evidence="22">JAX WOST 10</strain>
    </source>
</reference>
<feature type="region of interest" description="Disordered" evidence="16">
    <location>
        <begin position="3247"/>
        <end position="3275"/>
    </location>
</feature>
<dbReference type="PROSITE" id="PS00010">
    <property type="entry name" value="ASX_HYDROXYL"/>
    <property type="match status" value="2"/>
</dbReference>
<evidence type="ECO:0000256" key="18">
    <source>
        <dbReference type="SAM" id="SignalP"/>
    </source>
</evidence>
<dbReference type="Gene3D" id="2.60.120.290">
    <property type="entry name" value="Spermadhesin, CUB domain"/>
    <property type="match status" value="1"/>
</dbReference>
<dbReference type="PROSITE" id="PS50027">
    <property type="entry name" value="EGF_LAM_2"/>
    <property type="match status" value="1"/>
</dbReference>
<dbReference type="FunFam" id="2.10.25.10:FF:000191">
    <property type="entry name" value="Multiple epidermal growth factor-like domains 8"/>
    <property type="match status" value="1"/>
</dbReference>
<feature type="region of interest" description="Disordered" evidence="16">
    <location>
        <begin position="772"/>
        <end position="814"/>
    </location>
</feature>
<dbReference type="InterPro" id="IPR056863">
    <property type="entry name" value="LMN_ATRN_NET-like_EGF"/>
</dbReference>
<dbReference type="PANTHER" id="PTHR46093">
    <property type="entry name" value="ACYL-COA-BINDING DOMAIN-CONTAINING PROTEIN 5"/>
    <property type="match status" value="1"/>
</dbReference>
<dbReference type="InterPro" id="IPR009030">
    <property type="entry name" value="Growth_fac_rcpt_cys_sf"/>
</dbReference>
<dbReference type="CDD" id="cd00055">
    <property type="entry name" value="EGF_Lam"/>
    <property type="match status" value="3"/>
</dbReference>
<evidence type="ECO:0000256" key="11">
    <source>
        <dbReference type="ARBA" id="ARBA00023180"/>
    </source>
</evidence>
<feature type="compositionally biased region" description="Low complexity" evidence="16">
    <location>
        <begin position="984"/>
        <end position="996"/>
    </location>
</feature>
<keyword evidence="3 14" id="KW-0245">EGF-like domain</keyword>
<evidence type="ECO:0000256" key="8">
    <source>
        <dbReference type="ARBA" id="ARBA00022989"/>
    </source>
</evidence>
<keyword evidence="2" id="KW-0880">Kelch repeat</keyword>
<dbReference type="SUPFAM" id="SSF57184">
    <property type="entry name" value="Growth factor receptor domain"/>
    <property type="match status" value="2"/>
</dbReference>
<dbReference type="Pfam" id="PF24981">
    <property type="entry name" value="Beta-prop_ATRN-LZTR1"/>
    <property type="match status" value="2"/>
</dbReference>
<feature type="domain" description="EGF-like" evidence="20">
    <location>
        <begin position="179"/>
        <end position="213"/>
    </location>
</feature>
<evidence type="ECO:0000256" key="13">
    <source>
        <dbReference type="PROSITE-ProRule" id="PRU00059"/>
    </source>
</evidence>
<evidence type="ECO:0000313" key="22">
    <source>
        <dbReference type="EMBL" id="KAK4805275.1"/>
    </source>
</evidence>
<feature type="compositionally biased region" description="Low complexity" evidence="16">
    <location>
        <begin position="2964"/>
        <end position="2973"/>
    </location>
</feature>
<dbReference type="Gene3D" id="2.120.10.80">
    <property type="entry name" value="Kelch-type beta propeller"/>
    <property type="match status" value="4"/>
</dbReference>
<comment type="caution">
    <text evidence="22">The sequence shown here is derived from an EMBL/GenBank/DDBJ whole genome shotgun (WGS) entry which is preliminary data.</text>
</comment>
<gene>
    <name evidence="22" type="ORF">QYF61_002901</name>
</gene>
<evidence type="ECO:0000256" key="15">
    <source>
        <dbReference type="PROSITE-ProRule" id="PRU00460"/>
    </source>
</evidence>
<evidence type="ECO:0000256" key="16">
    <source>
        <dbReference type="SAM" id="MobiDB-lite"/>
    </source>
</evidence>
<keyword evidence="12 15" id="KW-0424">Laminin EGF-like domain</keyword>
<evidence type="ECO:0000256" key="12">
    <source>
        <dbReference type="ARBA" id="ARBA00023292"/>
    </source>
</evidence>
<feature type="region of interest" description="Disordered" evidence="16">
    <location>
        <begin position="2129"/>
        <end position="2158"/>
    </location>
</feature>
<dbReference type="SMART" id="SM00423">
    <property type="entry name" value="PSI"/>
    <property type="match status" value="8"/>
</dbReference>
<feature type="compositionally biased region" description="Low complexity" evidence="16">
    <location>
        <begin position="845"/>
        <end position="859"/>
    </location>
</feature>
<dbReference type="PROSITE" id="PS01248">
    <property type="entry name" value="EGF_LAM_1"/>
    <property type="match status" value="1"/>
</dbReference>
<feature type="compositionally biased region" description="Gly residues" evidence="16">
    <location>
        <begin position="772"/>
        <end position="787"/>
    </location>
</feature>
<keyword evidence="11" id="KW-0325">Glycoprotein</keyword>
<keyword evidence="4 17" id="KW-0812">Transmembrane</keyword>
<dbReference type="InterPro" id="IPR016201">
    <property type="entry name" value="PSI"/>
</dbReference>
<feature type="domain" description="CUB" evidence="19">
    <location>
        <begin position="25"/>
        <end position="149"/>
    </location>
</feature>
<dbReference type="InterPro" id="IPR049883">
    <property type="entry name" value="NOTCH1_EGF-like"/>
</dbReference>
<feature type="region of interest" description="Disordered" evidence="16">
    <location>
        <begin position="2794"/>
        <end position="2821"/>
    </location>
</feature>
<dbReference type="Pfam" id="PF07645">
    <property type="entry name" value="EGF_CA"/>
    <property type="match status" value="1"/>
</dbReference>
<dbReference type="PROSITE" id="PS01187">
    <property type="entry name" value="EGF_CA"/>
    <property type="match status" value="1"/>
</dbReference>
<feature type="domain" description="Laminin EGF-like" evidence="21">
    <location>
        <begin position="1469"/>
        <end position="1519"/>
    </location>
</feature>
<feature type="signal peptide" evidence="18">
    <location>
        <begin position="1"/>
        <end position="22"/>
    </location>
</feature>
<dbReference type="FunFam" id="2.10.25.10:FF:000202">
    <property type="entry name" value="Multiple epidermal growth factor-like domains 8"/>
    <property type="match status" value="1"/>
</dbReference>
<keyword evidence="10 14" id="KW-1015">Disulfide bond</keyword>
<evidence type="ECO:0000256" key="10">
    <source>
        <dbReference type="ARBA" id="ARBA00023157"/>
    </source>
</evidence>
<feature type="transmembrane region" description="Helical" evidence="17">
    <location>
        <begin position="3189"/>
        <end position="3211"/>
    </location>
</feature>
<dbReference type="Pfam" id="PF00053">
    <property type="entry name" value="EGF_laminin"/>
    <property type="match status" value="2"/>
</dbReference>
<feature type="region of interest" description="Disordered" evidence="16">
    <location>
        <begin position="832"/>
        <end position="883"/>
    </location>
</feature>
<keyword evidence="23" id="KW-1185">Reference proteome</keyword>
<dbReference type="InterPro" id="IPR002049">
    <property type="entry name" value="LE_dom"/>
</dbReference>
<dbReference type="InterPro" id="IPR024731">
    <property type="entry name" value="NELL2-like_EGF"/>
</dbReference>
<dbReference type="SUPFAM" id="SSF49854">
    <property type="entry name" value="Spermadhesin, CUB domain"/>
    <property type="match status" value="1"/>
</dbReference>
<dbReference type="FunFam" id="2.60.120.290:FF:000023">
    <property type="entry name" value="Multiple epidermal growth factor-like domains 8"/>
    <property type="match status" value="1"/>
</dbReference>
<dbReference type="SMART" id="SM00179">
    <property type="entry name" value="EGF_CA"/>
    <property type="match status" value="2"/>
</dbReference>
<dbReference type="InterPro" id="IPR002165">
    <property type="entry name" value="Plexin_repeat"/>
</dbReference>
<dbReference type="SMART" id="SM00180">
    <property type="entry name" value="EGF_Lam"/>
    <property type="match status" value="4"/>
</dbReference>
<feature type="domain" description="CUB" evidence="19">
    <location>
        <begin position="1521"/>
        <end position="1657"/>
    </location>
</feature>
<dbReference type="PRINTS" id="PR00011">
    <property type="entry name" value="EGFLAMININ"/>
</dbReference>
<evidence type="ECO:0000259" key="19">
    <source>
        <dbReference type="PROSITE" id="PS01180"/>
    </source>
</evidence>
<evidence type="ECO:0000256" key="4">
    <source>
        <dbReference type="ARBA" id="ARBA00022692"/>
    </source>
</evidence>
<evidence type="ECO:0000259" key="20">
    <source>
        <dbReference type="PROSITE" id="PS50026"/>
    </source>
</evidence>
<feature type="region of interest" description="Disordered" evidence="16">
    <location>
        <begin position="456"/>
        <end position="476"/>
    </location>
</feature>
<protein>
    <recommendedName>
        <fullName evidence="24">Multiple epidermal growth factor-like domains protein 8</fullName>
    </recommendedName>
</protein>
<dbReference type="Proteomes" id="UP001333110">
    <property type="component" value="Unassembled WGS sequence"/>
</dbReference>
<dbReference type="InterPro" id="IPR000152">
    <property type="entry name" value="EGF-type_Asp/Asn_hydroxyl_site"/>
</dbReference>
<evidence type="ECO:0000256" key="6">
    <source>
        <dbReference type="ARBA" id="ARBA00022737"/>
    </source>
</evidence>
<evidence type="ECO:0000256" key="1">
    <source>
        <dbReference type="ARBA" id="ARBA00004479"/>
    </source>
</evidence>
<feature type="chain" id="PRO_5042850493" description="Multiple epidermal growth factor-like domains protein 8" evidence="18">
    <location>
        <begin position="23"/>
        <end position="3337"/>
    </location>
</feature>
<dbReference type="PROSITE" id="PS01186">
    <property type="entry name" value="EGF_2"/>
    <property type="match status" value="3"/>
</dbReference>
<feature type="disulfide bond" evidence="15">
    <location>
        <begin position="1491"/>
        <end position="1500"/>
    </location>
</feature>
<dbReference type="SUPFAM" id="SSF57196">
    <property type="entry name" value="EGF/Laminin"/>
    <property type="match status" value="2"/>
</dbReference>
<feature type="disulfide bond" evidence="14">
    <location>
        <begin position="203"/>
        <end position="212"/>
    </location>
</feature>
<dbReference type="InterPro" id="IPR006652">
    <property type="entry name" value="Kelch_1"/>
</dbReference>
<feature type="region of interest" description="Disordered" evidence="16">
    <location>
        <begin position="2349"/>
        <end position="2379"/>
    </location>
</feature>
<evidence type="ECO:0008006" key="24">
    <source>
        <dbReference type="Google" id="ProtNLM"/>
    </source>
</evidence>
<feature type="region of interest" description="Disordered" evidence="16">
    <location>
        <begin position="945"/>
        <end position="1021"/>
    </location>
</feature>
<evidence type="ECO:0000256" key="14">
    <source>
        <dbReference type="PROSITE-ProRule" id="PRU00076"/>
    </source>
</evidence>
<dbReference type="SMART" id="SM00181">
    <property type="entry name" value="EGF"/>
    <property type="match status" value="14"/>
</dbReference>
<dbReference type="InterPro" id="IPR000742">
    <property type="entry name" value="EGF"/>
</dbReference>
<dbReference type="InterPro" id="IPR056737">
    <property type="entry name" value="Beta-prop_ATRN-MKLN-like"/>
</dbReference>
<evidence type="ECO:0000256" key="7">
    <source>
        <dbReference type="ARBA" id="ARBA00022837"/>
    </source>
</evidence>
<comment type="caution">
    <text evidence="14">Lacks conserved residue(s) required for the propagation of feature annotation.</text>
</comment>
<evidence type="ECO:0000256" key="3">
    <source>
        <dbReference type="ARBA" id="ARBA00022536"/>
    </source>
</evidence>
<evidence type="ECO:0000313" key="23">
    <source>
        <dbReference type="Proteomes" id="UP001333110"/>
    </source>
</evidence>